<dbReference type="InterPro" id="IPR041049">
    <property type="entry name" value="DUF5615"/>
</dbReference>
<accession>A0A7C3KAY4</accession>
<gene>
    <name evidence="2" type="ORF">ENR64_01710</name>
</gene>
<dbReference type="EMBL" id="DSRU01000025">
    <property type="protein sequence ID" value="HFM96484.1"/>
    <property type="molecule type" value="Genomic_DNA"/>
</dbReference>
<name>A0A7C3KAY4_9CYAN</name>
<comment type="caution">
    <text evidence="2">The sequence shown here is derived from an EMBL/GenBank/DDBJ whole genome shotgun (WGS) entry which is preliminary data.</text>
</comment>
<reference evidence="2" key="1">
    <citation type="journal article" date="2020" name="mSystems">
        <title>Genome- and Community-Level Interaction Insights into Carbon Utilization and Element Cycling Functions of Hydrothermarchaeota in Hydrothermal Sediment.</title>
        <authorList>
            <person name="Zhou Z."/>
            <person name="Liu Y."/>
            <person name="Xu W."/>
            <person name="Pan J."/>
            <person name="Luo Z.H."/>
            <person name="Li M."/>
        </authorList>
    </citation>
    <scope>NUCLEOTIDE SEQUENCE [LARGE SCALE GENOMIC DNA]</scope>
    <source>
        <strain evidence="2">SpSt-418</strain>
    </source>
</reference>
<proteinExistence type="predicted"/>
<organism evidence="2">
    <name type="scientific">Oscillatoriales cyanobacterium SpSt-418</name>
    <dbReference type="NCBI Taxonomy" id="2282169"/>
    <lineage>
        <taxon>Bacteria</taxon>
        <taxon>Bacillati</taxon>
        <taxon>Cyanobacteriota</taxon>
        <taxon>Cyanophyceae</taxon>
        <taxon>Oscillatoriophycideae</taxon>
        <taxon>Oscillatoriales</taxon>
    </lineage>
</organism>
<evidence type="ECO:0000313" key="2">
    <source>
        <dbReference type="EMBL" id="HFM96484.1"/>
    </source>
</evidence>
<protein>
    <recommendedName>
        <fullName evidence="1">DUF5615 domain-containing protein</fullName>
    </recommendedName>
</protein>
<evidence type="ECO:0000259" key="1">
    <source>
        <dbReference type="Pfam" id="PF18480"/>
    </source>
</evidence>
<sequence>MRVWVDAQLPPALASWLSVTFGLEASALRDLSLRDAKHLEIFEAARVESAVIPTHNFSEVN</sequence>
<dbReference type="AlphaFoldDB" id="A0A7C3KAY4"/>
<dbReference type="Pfam" id="PF18480">
    <property type="entry name" value="DUF5615"/>
    <property type="match status" value="1"/>
</dbReference>
<feature type="domain" description="DUF5615" evidence="1">
    <location>
        <begin position="1"/>
        <end position="56"/>
    </location>
</feature>